<accession>A0AAV4YBF0</accession>
<evidence type="ECO:0000313" key="2">
    <source>
        <dbReference type="Proteomes" id="UP001054945"/>
    </source>
</evidence>
<proteinExistence type="predicted"/>
<dbReference type="EMBL" id="BPLR01001738">
    <property type="protein sequence ID" value="GIZ04458.1"/>
    <property type="molecule type" value="Genomic_DNA"/>
</dbReference>
<name>A0AAV4YBF0_CAEEX</name>
<evidence type="ECO:0000313" key="1">
    <source>
        <dbReference type="EMBL" id="GIZ04458.1"/>
    </source>
</evidence>
<organism evidence="1 2">
    <name type="scientific">Caerostris extrusa</name>
    <name type="common">Bark spider</name>
    <name type="synonym">Caerostris bankana</name>
    <dbReference type="NCBI Taxonomy" id="172846"/>
    <lineage>
        <taxon>Eukaryota</taxon>
        <taxon>Metazoa</taxon>
        <taxon>Ecdysozoa</taxon>
        <taxon>Arthropoda</taxon>
        <taxon>Chelicerata</taxon>
        <taxon>Arachnida</taxon>
        <taxon>Araneae</taxon>
        <taxon>Araneomorphae</taxon>
        <taxon>Entelegynae</taxon>
        <taxon>Araneoidea</taxon>
        <taxon>Araneidae</taxon>
        <taxon>Caerostris</taxon>
    </lineage>
</organism>
<protein>
    <submittedName>
        <fullName evidence="1">Uncharacterized protein</fullName>
    </submittedName>
</protein>
<keyword evidence="2" id="KW-1185">Reference proteome</keyword>
<dbReference type="Proteomes" id="UP001054945">
    <property type="component" value="Unassembled WGS sequence"/>
</dbReference>
<sequence length="139" mass="15325">MKLPQVKSSKTLLSQISCQPFMPLTVSAERLNSLSALNFKSRSFWSSLKPHVTRTYSQRQDGTDAAWCSWAIMMTGVNGREWPGMLMYEATAFYAYTCVKAIDILPYWSIVTANACIGGQDAIANSISGIGSPPHQLPE</sequence>
<reference evidence="1 2" key="1">
    <citation type="submission" date="2021-06" db="EMBL/GenBank/DDBJ databases">
        <title>Caerostris extrusa draft genome.</title>
        <authorList>
            <person name="Kono N."/>
            <person name="Arakawa K."/>
        </authorList>
    </citation>
    <scope>NUCLEOTIDE SEQUENCE [LARGE SCALE GENOMIC DNA]</scope>
</reference>
<gene>
    <name evidence="1" type="ORF">CEXT_140531</name>
</gene>
<comment type="caution">
    <text evidence="1">The sequence shown here is derived from an EMBL/GenBank/DDBJ whole genome shotgun (WGS) entry which is preliminary data.</text>
</comment>
<dbReference type="AlphaFoldDB" id="A0AAV4YBF0"/>